<accession>H5X6X0</accession>
<evidence type="ECO:0000256" key="1">
    <source>
        <dbReference type="SAM" id="MobiDB-lite"/>
    </source>
</evidence>
<dbReference type="STRING" id="882083.SacmaDRAFT_4207"/>
<dbReference type="RefSeq" id="WP_009155778.1">
    <property type="nucleotide sequence ID" value="NZ_CM001439.1"/>
</dbReference>
<dbReference type="Proteomes" id="UP000004926">
    <property type="component" value="Chromosome"/>
</dbReference>
<protein>
    <submittedName>
        <fullName evidence="2">Uncharacterized protein</fullName>
    </submittedName>
</protein>
<name>H5X6X0_9PSEU</name>
<dbReference type="AlphaFoldDB" id="H5X6X0"/>
<proteinExistence type="predicted"/>
<dbReference type="EMBL" id="CM001439">
    <property type="protein sequence ID" value="EHR52400.1"/>
    <property type="molecule type" value="Genomic_DNA"/>
</dbReference>
<evidence type="ECO:0000313" key="2">
    <source>
        <dbReference type="EMBL" id="EHR52400.1"/>
    </source>
</evidence>
<reference evidence="2 3" key="1">
    <citation type="journal article" date="2012" name="Stand. Genomic Sci.">
        <title>Genome sequence of the ocean sediment bacterium Saccharomonospora marina type strain (XMU15(T)).</title>
        <authorList>
            <person name="Klenk H.P."/>
            <person name="Lu M."/>
            <person name="Lucas S."/>
            <person name="Lapidus A."/>
            <person name="Copeland A."/>
            <person name="Pitluck S."/>
            <person name="Goodwin L.A."/>
            <person name="Han C."/>
            <person name="Tapia R."/>
            <person name="Brambilla E.M."/>
            <person name="Potter G."/>
            <person name="Land M."/>
            <person name="Ivanova N."/>
            <person name="Rohde M."/>
            <person name="Goker M."/>
            <person name="Detter J.C."/>
            <person name="Li W.J."/>
            <person name="Kyrpides N.C."/>
            <person name="Woyke T."/>
        </authorList>
    </citation>
    <scope>NUCLEOTIDE SEQUENCE [LARGE SCALE GENOMIC DNA]</scope>
    <source>
        <strain evidence="2 3">XMU15</strain>
    </source>
</reference>
<dbReference type="HOGENOM" id="CLU_154367_0_0_11"/>
<dbReference type="OrthoDB" id="3686008at2"/>
<organism evidence="2 3">
    <name type="scientific">Saccharomonospora marina XMU15</name>
    <dbReference type="NCBI Taxonomy" id="882083"/>
    <lineage>
        <taxon>Bacteria</taxon>
        <taxon>Bacillati</taxon>
        <taxon>Actinomycetota</taxon>
        <taxon>Actinomycetes</taxon>
        <taxon>Pseudonocardiales</taxon>
        <taxon>Pseudonocardiaceae</taxon>
        <taxon>Saccharomonospora</taxon>
    </lineage>
</organism>
<keyword evidence="3" id="KW-1185">Reference proteome</keyword>
<sequence>MDEVLTATLRRAVADRLDYLDVLAAKGDTLSKAALAETEIARLTTAWRQLLDQHALDARGQCARCSRRWRPSECTVWETAHQQLIGDDAPSGADRAGRHRQRPVTPARQLAGG</sequence>
<feature type="region of interest" description="Disordered" evidence="1">
    <location>
        <begin position="85"/>
        <end position="113"/>
    </location>
</feature>
<evidence type="ECO:0000313" key="3">
    <source>
        <dbReference type="Proteomes" id="UP000004926"/>
    </source>
</evidence>
<gene>
    <name evidence="2" type="ORF">SacmaDRAFT_4207</name>
</gene>